<feature type="transmembrane region" description="Helical" evidence="8">
    <location>
        <begin position="58"/>
        <end position="79"/>
    </location>
</feature>
<organism evidence="10">
    <name type="scientific">Strombidium rassoulzadegani</name>
    <dbReference type="NCBI Taxonomy" id="1082188"/>
    <lineage>
        <taxon>Eukaryota</taxon>
        <taxon>Sar</taxon>
        <taxon>Alveolata</taxon>
        <taxon>Ciliophora</taxon>
        <taxon>Intramacronucleata</taxon>
        <taxon>Spirotrichea</taxon>
        <taxon>Oligotrichia</taxon>
        <taxon>Strombidiidae</taxon>
        <taxon>Strombidium</taxon>
    </lineage>
</organism>
<feature type="transmembrane region" description="Helical" evidence="8">
    <location>
        <begin position="224"/>
        <end position="242"/>
    </location>
</feature>
<feature type="transmembrane region" description="Helical" evidence="8">
    <location>
        <begin position="273"/>
        <end position="290"/>
    </location>
</feature>
<evidence type="ECO:0000256" key="8">
    <source>
        <dbReference type="SAM" id="Phobius"/>
    </source>
</evidence>
<dbReference type="SUPFAM" id="SSF81324">
    <property type="entry name" value="Voltage-gated potassium channels"/>
    <property type="match status" value="1"/>
</dbReference>
<evidence type="ECO:0000256" key="2">
    <source>
        <dbReference type="ARBA" id="ARBA00022448"/>
    </source>
</evidence>
<dbReference type="Pfam" id="PF00520">
    <property type="entry name" value="Ion_trans"/>
    <property type="match status" value="1"/>
</dbReference>
<dbReference type="InterPro" id="IPR000595">
    <property type="entry name" value="cNMP-bd_dom"/>
</dbReference>
<dbReference type="SUPFAM" id="SSF51206">
    <property type="entry name" value="cAMP-binding domain-like"/>
    <property type="match status" value="1"/>
</dbReference>
<feature type="transmembrane region" description="Helical" evidence="8">
    <location>
        <begin position="91"/>
        <end position="109"/>
    </location>
</feature>
<evidence type="ECO:0000313" key="10">
    <source>
        <dbReference type="EMBL" id="CAE0230158.1"/>
    </source>
</evidence>
<evidence type="ECO:0000256" key="7">
    <source>
        <dbReference type="SAM" id="MobiDB-lite"/>
    </source>
</evidence>
<feature type="transmembrane region" description="Helical" evidence="8">
    <location>
        <begin position="302"/>
        <end position="322"/>
    </location>
</feature>
<dbReference type="PANTHER" id="PTHR47823:SF9">
    <property type="entry name" value="CHROMOSOME UNDETERMINED SCAFFOLD_10, WHOLE GENOME SHOTGUN SEQUENCE"/>
    <property type="match status" value="1"/>
</dbReference>
<reference evidence="10" key="1">
    <citation type="submission" date="2021-01" db="EMBL/GenBank/DDBJ databases">
        <authorList>
            <person name="Corre E."/>
            <person name="Pelletier E."/>
            <person name="Niang G."/>
            <person name="Scheremetjew M."/>
            <person name="Finn R."/>
            <person name="Kale V."/>
            <person name="Holt S."/>
            <person name="Cochrane G."/>
            <person name="Meng A."/>
            <person name="Brown T."/>
            <person name="Cohen L."/>
        </authorList>
    </citation>
    <scope>NUCLEOTIDE SEQUENCE</scope>
    <source>
        <strain evidence="10">Ras09</strain>
    </source>
</reference>
<feature type="region of interest" description="Disordered" evidence="7">
    <location>
        <begin position="1"/>
        <end position="20"/>
    </location>
</feature>
<dbReference type="Gene3D" id="1.10.287.70">
    <property type="match status" value="1"/>
</dbReference>
<dbReference type="Gene3D" id="2.60.120.10">
    <property type="entry name" value="Jelly Rolls"/>
    <property type="match status" value="1"/>
</dbReference>
<proteinExistence type="predicted"/>
<dbReference type="PROSITE" id="PS50042">
    <property type="entry name" value="CNMP_BINDING_3"/>
    <property type="match status" value="1"/>
</dbReference>
<dbReference type="Gene3D" id="1.10.287.630">
    <property type="entry name" value="Helix hairpin bin"/>
    <property type="match status" value="1"/>
</dbReference>
<keyword evidence="4 8" id="KW-1133">Transmembrane helix</keyword>
<evidence type="ECO:0000256" key="1">
    <source>
        <dbReference type="ARBA" id="ARBA00004141"/>
    </source>
</evidence>
<sequence>MANPENHEMEEPETKRGKKADCQQSNFLNRLFGENSNRSCQDRIIISISNPVYQAWKIVVVMICIFSSYMYALIAAFGIPEKGSTMSNLDIIFEVIFSLDIIVQFLLEFKPEDQYNKVRDLTEIAKRYLKTRFIWDIIPLIPFKTFFAEAPQSKLSYVVKIIRIMKGYHLLSPNTFMRQVKMVFNSRLERIIKNDPQLAEDMHIDNNNIMHILMISYFFKTFKLVIIILTVSYFMGMFWYVYCDLTLIENPVDQDVGFKKHFELEKYTDNENAIIMTYYAFTTLSTVGFGDYHPRSNAERGICAFILLIGVAIFSYIMGNFIEILISIQDLNNDFDEGESLSKWFGLIKRFNSSRSIPLDLKLKIEEYFDYRWINDKNQAVSTEEDIKLLNQLPPSVQRKIYSDFLFEQFIKNFKKFFDFPKENPNKNEEDIKIDYAFYTWNDVQYQNFMINILKSLEPRQFGRREVIYVELDEVNEILFIEKGQYDIGYEVNKTEKFKLRLGSNTVIGAFNICFNKRQIFIHRTHTYCSGYSIRKSKWKQIMDESPEFFSILKRKVLYEYITKIRKPIMQFKQNDIDHYDTRADFQQVLALRNYDENELSNLISDELDQKGDVNNEMKRIEKLEKQIDRFSRHIIKEIEMFENTLEAIALADQREELQGIEYNFDI</sequence>
<comment type="subcellular location">
    <subcellularLocation>
        <location evidence="1">Membrane</location>
        <topology evidence="1">Multi-pass membrane protein</topology>
    </subcellularLocation>
</comment>
<evidence type="ECO:0000256" key="5">
    <source>
        <dbReference type="ARBA" id="ARBA00023065"/>
    </source>
</evidence>
<dbReference type="InterPro" id="IPR013099">
    <property type="entry name" value="K_chnl_dom"/>
</dbReference>
<dbReference type="EMBL" id="HBIA01003711">
    <property type="protein sequence ID" value="CAE0230158.1"/>
    <property type="molecule type" value="Transcribed_RNA"/>
</dbReference>
<dbReference type="InterPro" id="IPR005821">
    <property type="entry name" value="Ion_trans_dom"/>
</dbReference>
<keyword evidence="2" id="KW-0813">Transport</keyword>
<dbReference type="InterPro" id="IPR018490">
    <property type="entry name" value="cNMP-bd_dom_sf"/>
</dbReference>
<evidence type="ECO:0000259" key="9">
    <source>
        <dbReference type="PROSITE" id="PS50042"/>
    </source>
</evidence>
<keyword evidence="6 8" id="KW-0472">Membrane</keyword>
<dbReference type="GO" id="GO:0005216">
    <property type="term" value="F:monoatomic ion channel activity"/>
    <property type="evidence" value="ECO:0007669"/>
    <property type="project" value="InterPro"/>
</dbReference>
<protein>
    <recommendedName>
        <fullName evidence="9">Cyclic nucleotide-binding domain-containing protein</fullName>
    </recommendedName>
</protein>
<accession>A0A7S3FW38</accession>
<keyword evidence="5" id="KW-0406">Ion transport</keyword>
<gene>
    <name evidence="10" type="ORF">SRAS04492_LOCUS1945</name>
</gene>
<keyword evidence="3 8" id="KW-0812">Transmembrane</keyword>
<evidence type="ECO:0000256" key="4">
    <source>
        <dbReference type="ARBA" id="ARBA00022989"/>
    </source>
</evidence>
<dbReference type="PANTHER" id="PTHR47823">
    <property type="entry name" value="ION_TRANS DOMAIN-CONTAINING PROTEIN"/>
    <property type="match status" value="1"/>
</dbReference>
<evidence type="ECO:0000256" key="3">
    <source>
        <dbReference type="ARBA" id="ARBA00022692"/>
    </source>
</evidence>
<feature type="domain" description="Cyclic nucleotide-binding" evidence="9">
    <location>
        <begin position="452"/>
        <end position="543"/>
    </location>
</feature>
<evidence type="ECO:0000256" key="6">
    <source>
        <dbReference type="ARBA" id="ARBA00023136"/>
    </source>
</evidence>
<dbReference type="GO" id="GO:0016020">
    <property type="term" value="C:membrane"/>
    <property type="evidence" value="ECO:0007669"/>
    <property type="project" value="UniProtKB-SubCell"/>
</dbReference>
<name>A0A7S3FW38_9SPIT</name>
<dbReference type="InterPro" id="IPR014710">
    <property type="entry name" value="RmlC-like_jellyroll"/>
</dbReference>
<dbReference type="Pfam" id="PF07885">
    <property type="entry name" value="Ion_trans_2"/>
    <property type="match status" value="1"/>
</dbReference>
<dbReference type="AlphaFoldDB" id="A0A7S3FW38"/>